<dbReference type="GO" id="GO:0032049">
    <property type="term" value="P:cardiolipin biosynthetic process"/>
    <property type="evidence" value="ECO:0007669"/>
    <property type="project" value="UniProtKB-ARBA"/>
</dbReference>
<dbReference type="PROSITE" id="PS50035">
    <property type="entry name" value="PLD"/>
    <property type="match status" value="1"/>
</dbReference>
<organism evidence="2 3">
    <name type="scientific">Natrinema ejinorense</name>
    <dbReference type="NCBI Taxonomy" id="373386"/>
    <lineage>
        <taxon>Archaea</taxon>
        <taxon>Methanobacteriati</taxon>
        <taxon>Methanobacteriota</taxon>
        <taxon>Stenosarchaea group</taxon>
        <taxon>Halobacteria</taxon>
        <taxon>Halobacteriales</taxon>
        <taxon>Natrialbaceae</taxon>
        <taxon>Natrinema</taxon>
    </lineage>
</organism>
<dbReference type="Gene3D" id="3.30.870.10">
    <property type="entry name" value="Endonuclease Chain A"/>
    <property type="match status" value="1"/>
</dbReference>
<dbReference type="InterPro" id="IPR001736">
    <property type="entry name" value="PLipase_D/transphosphatidylase"/>
</dbReference>
<dbReference type="InterPro" id="IPR025202">
    <property type="entry name" value="PLD-like_dom"/>
</dbReference>
<evidence type="ECO:0000313" key="2">
    <source>
        <dbReference type="EMBL" id="PCR89664.1"/>
    </source>
</evidence>
<evidence type="ECO:0000259" key="1">
    <source>
        <dbReference type="PROSITE" id="PS50035"/>
    </source>
</evidence>
<dbReference type="Proteomes" id="UP000219689">
    <property type="component" value="Unassembled WGS sequence"/>
</dbReference>
<gene>
    <name evidence="2" type="ORF">CP557_03395</name>
</gene>
<sequence length="285" mass="31909">MPNSDLTPDTLYATAEALAETVPVEHLDGVRATLEYLHHAPRNISIKALRNLSPCALTEQEAQIVILRLETEGILTDDHLDDCALHLVFGAARLLATEDAPLENTVVATIPYDDRALNQSMFEALHDNMLSLIRSAEDDLVLMSPFLSERAYRRLRPALHTATDNGADVRVITRYLTYGGDDGEYNRKFVTKVLEDSYLGDYTTCYEYIDDETWTTFHAKLVLADNHTAYLGTANITHKGLGDNLELGVIFRDRTTEQFAALVDALQESELLHQVARDSGQFIRI</sequence>
<dbReference type="PANTHER" id="PTHR21248:SF22">
    <property type="entry name" value="PHOSPHOLIPASE D"/>
    <property type="match status" value="1"/>
</dbReference>
<dbReference type="GO" id="GO:0030572">
    <property type="term" value="F:phosphatidyltransferase activity"/>
    <property type="evidence" value="ECO:0007669"/>
    <property type="project" value="UniProtKB-ARBA"/>
</dbReference>
<evidence type="ECO:0000313" key="3">
    <source>
        <dbReference type="Proteomes" id="UP000219689"/>
    </source>
</evidence>
<dbReference type="Pfam" id="PF13091">
    <property type="entry name" value="PLDc_2"/>
    <property type="match status" value="1"/>
</dbReference>
<name>A0A2A5QS85_9EURY</name>
<dbReference type="RefSeq" id="WP_097378610.1">
    <property type="nucleotide sequence ID" value="NZ_NXNI01000001.1"/>
</dbReference>
<reference evidence="2 3" key="1">
    <citation type="submission" date="2017-09" db="EMBL/GenBank/DDBJ databases">
        <title>Genome sequences of Natrinema ejinorence JCM 13890T.</title>
        <authorList>
            <person name="Roh S.W."/>
            <person name="Kim Y.B."/>
            <person name="Kim J.Y."/>
        </authorList>
    </citation>
    <scope>NUCLEOTIDE SEQUENCE [LARGE SCALE GENOMIC DNA]</scope>
    <source>
        <strain evidence="2 3">JCM 13890</strain>
    </source>
</reference>
<feature type="domain" description="PLD phosphodiesterase" evidence="1">
    <location>
        <begin position="213"/>
        <end position="240"/>
    </location>
</feature>
<proteinExistence type="predicted"/>
<keyword evidence="3" id="KW-1185">Reference proteome</keyword>
<accession>A0A2A5QS85</accession>
<dbReference type="CDD" id="cd00138">
    <property type="entry name" value="PLDc_SF"/>
    <property type="match status" value="1"/>
</dbReference>
<dbReference type="AlphaFoldDB" id="A0A2A5QS85"/>
<dbReference type="SUPFAM" id="SSF56024">
    <property type="entry name" value="Phospholipase D/nuclease"/>
    <property type="match status" value="1"/>
</dbReference>
<dbReference type="PANTHER" id="PTHR21248">
    <property type="entry name" value="CARDIOLIPIN SYNTHASE"/>
    <property type="match status" value="1"/>
</dbReference>
<comment type="caution">
    <text evidence="2">The sequence shown here is derived from an EMBL/GenBank/DDBJ whole genome shotgun (WGS) entry which is preliminary data.</text>
</comment>
<protein>
    <recommendedName>
        <fullName evidence="1">PLD phosphodiesterase domain-containing protein</fullName>
    </recommendedName>
</protein>
<dbReference type="OrthoDB" id="346187at2157"/>
<dbReference type="EMBL" id="NXNI01000001">
    <property type="protein sequence ID" value="PCR89664.1"/>
    <property type="molecule type" value="Genomic_DNA"/>
</dbReference>